<dbReference type="STRING" id="418459.E3NXR4"/>
<name>E3NXR4_PUCGT</name>
<feature type="domain" description="No apical meristem-associated C-terminal" evidence="3">
    <location>
        <begin position="25"/>
        <end position="196"/>
    </location>
</feature>
<proteinExistence type="predicted"/>
<evidence type="ECO:0000313" key="4">
    <source>
        <dbReference type="EMBL" id="EFP94363.2"/>
    </source>
</evidence>
<dbReference type="Proteomes" id="UP000008783">
    <property type="component" value="Unassembled WGS sequence"/>
</dbReference>
<reference evidence="5" key="2">
    <citation type="journal article" date="2011" name="Proc. Natl. Acad. Sci. U.S.A.">
        <title>Obligate biotrophy features unraveled by the genomic analysis of rust fungi.</title>
        <authorList>
            <person name="Duplessis S."/>
            <person name="Cuomo C.A."/>
            <person name="Lin Y.-C."/>
            <person name="Aerts A."/>
            <person name="Tisserant E."/>
            <person name="Veneault-Fourrey C."/>
            <person name="Joly D.L."/>
            <person name="Hacquard S."/>
            <person name="Amselem J."/>
            <person name="Cantarel B.L."/>
            <person name="Chiu R."/>
            <person name="Coutinho P.M."/>
            <person name="Feau N."/>
            <person name="Field M."/>
            <person name="Frey P."/>
            <person name="Gelhaye E."/>
            <person name="Goldberg J."/>
            <person name="Grabherr M.G."/>
            <person name="Kodira C.D."/>
            <person name="Kohler A."/>
            <person name="Kuees U."/>
            <person name="Lindquist E.A."/>
            <person name="Lucas S.M."/>
            <person name="Mago R."/>
            <person name="Mauceli E."/>
            <person name="Morin E."/>
            <person name="Murat C."/>
            <person name="Pangilinan J.L."/>
            <person name="Park R."/>
            <person name="Pearson M."/>
            <person name="Quesneville H."/>
            <person name="Rouhier N."/>
            <person name="Sakthikumar S."/>
            <person name="Salamov A.A."/>
            <person name="Schmutz J."/>
            <person name="Selles B."/>
            <person name="Shapiro H."/>
            <person name="Tanguay P."/>
            <person name="Tuskan G.A."/>
            <person name="Henrissat B."/>
            <person name="Van de Peer Y."/>
            <person name="Rouze P."/>
            <person name="Ellis J.G."/>
            <person name="Dodds P.N."/>
            <person name="Schein J.E."/>
            <person name="Zhong S."/>
            <person name="Hamelin R.C."/>
            <person name="Grigoriev I.V."/>
            <person name="Szabo L.J."/>
            <person name="Martin F."/>
        </authorList>
    </citation>
    <scope>NUCLEOTIDE SEQUENCE [LARGE SCALE GENOMIC DNA]</scope>
    <source>
        <strain evidence="5">CRL 75-36-700-3 / race SCCL</strain>
    </source>
</reference>
<keyword evidence="1" id="KW-0175">Coiled coil</keyword>
<reference key="1">
    <citation type="submission" date="2007-01" db="EMBL/GenBank/DDBJ databases">
        <title>The Genome Sequence of Puccinia graminis f. sp. tritici Strain CRL 75-36-700-3.</title>
        <authorList>
            <consortium name="The Broad Institute Genome Sequencing Platform"/>
            <person name="Birren B."/>
            <person name="Lander E."/>
            <person name="Galagan J."/>
            <person name="Nusbaum C."/>
            <person name="Devon K."/>
            <person name="Cuomo C."/>
            <person name="Jaffe D."/>
            <person name="Butler J."/>
            <person name="Alvarez P."/>
            <person name="Gnerre S."/>
            <person name="Grabherr M."/>
            <person name="Mauceli E."/>
            <person name="Brockman W."/>
            <person name="Young S."/>
            <person name="LaButti K."/>
            <person name="Sykes S."/>
            <person name="DeCaprio D."/>
            <person name="Crawford M."/>
            <person name="Koehrsen M."/>
            <person name="Engels R."/>
            <person name="Montgomery P."/>
            <person name="Pearson M."/>
            <person name="Howarth C."/>
            <person name="Larson L."/>
            <person name="White J."/>
            <person name="Zeng Q."/>
            <person name="Kodira C."/>
            <person name="Yandava C."/>
            <person name="Alvarado L."/>
            <person name="O'Leary S."/>
            <person name="Szabo L."/>
            <person name="Dean R."/>
            <person name="Schein J."/>
        </authorList>
    </citation>
    <scope>NUCLEOTIDE SEQUENCE</scope>
    <source>
        <strain>CRL 75-36-700-3</strain>
    </source>
</reference>
<dbReference type="KEGG" id="pgr:PGTG_20319"/>
<dbReference type="EMBL" id="DS989966">
    <property type="protein sequence ID" value="EFP94363.2"/>
    <property type="molecule type" value="Genomic_DNA"/>
</dbReference>
<feature type="non-terminal residue" evidence="4">
    <location>
        <position position="1"/>
    </location>
</feature>
<evidence type="ECO:0000259" key="3">
    <source>
        <dbReference type="Pfam" id="PF14303"/>
    </source>
</evidence>
<organism evidence="4 5">
    <name type="scientific">Puccinia graminis f. sp. tritici (strain CRL 75-36-700-3 / race SCCL)</name>
    <name type="common">Black stem rust fungus</name>
    <dbReference type="NCBI Taxonomy" id="418459"/>
    <lineage>
        <taxon>Eukaryota</taxon>
        <taxon>Fungi</taxon>
        <taxon>Dikarya</taxon>
        <taxon>Basidiomycota</taxon>
        <taxon>Pucciniomycotina</taxon>
        <taxon>Pucciniomycetes</taxon>
        <taxon>Pucciniales</taxon>
        <taxon>Pucciniaceae</taxon>
        <taxon>Puccinia</taxon>
    </lineage>
</organism>
<accession>E3NXR4</accession>
<gene>
    <name evidence="4" type="ORF">PGTG_20319</name>
</gene>
<dbReference type="HOGENOM" id="CLU_055324_2_0_1"/>
<dbReference type="InterPro" id="IPR029466">
    <property type="entry name" value="NAM-associated_C"/>
</dbReference>
<dbReference type="VEuPathDB" id="FungiDB:PGTG_20319"/>
<dbReference type="Pfam" id="PF14303">
    <property type="entry name" value="NAM-associated"/>
    <property type="match status" value="1"/>
</dbReference>
<keyword evidence="5" id="KW-1185">Reference proteome</keyword>
<evidence type="ECO:0000256" key="2">
    <source>
        <dbReference type="SAM" id="MobiDB-lite"/>
    </source>
</evidence>
<feature type="coiled-coil region" evidence="1">
    <location>
        <begin position="131"/>
        <end position="160"/>
    </location>
</feature>
<feature type="compositionally biased region" description="Low complexity" evidence="2">
    <location>
        <begin position="57"/>
        <end position="67"/>
    </location>
</feature>
<evidence type="ECO:0000256" key="1">
    <source>
        <dbReference type="SAM" id="Coils"/>
    </source>
</evidence>
<dbReference type="AlphaFoldDB" id="E3NXR4"/>
<sequence>AHTNLQLACARGVGLRLSTPTKGTTFNNLAAWQKLCYAPKWRAEPRVDQPSTPVPIPSSDSIDPDTSLNENTITPSMRSASSISCPIGGKAAKRRQIKNYQHDELLSQTNELAEVSQEQLTAFNKGNNILLEKNKIMQEKLEIERKKLQLEEEKIAIEKDYCQSETEMNGFKILCDAEDLEEKEAKDVLKIIKDQIKNKWHARAAS</sequence>
<feature type="region of interest" description="Disordered" evidence="2">
    <location>
        <begin position="46"/>
        <end position="85"/>
    </location>
</feature>
<evidence type="ECO:0000313" key="5">
    <source>
        <dbReference type="Proteomes" id="UP000008783"/>
    </source>
</evidence>
<dbReference type="GeneID" id="10527571"/>
<protein>
    <recommendedName>
        <fullName evidence="3">No apical meristem-associated C-terminal domain-containing protein</fullName>
    </recommendedName>
</protein>
<dbReference type="InParanoid" id="E3NXR4"/>
<dbReference type="RefSeq" id="XP_003338782.2">
    <property type="nucleotide sequence ID" value="XM_003338734.2"/>
</dbReference>
<feature type="compositionally biased region" description="Polar residues" evidence="2">
    <location>
        <begin position="68"/>
        <end position="84"/>
    </location>
</feature>
<dbReference type="PANTHER" id="PTHR45023:SF4">
    <property type="entry name" value="GLYCINE-RICH PROTEIN-RELATED"/>
    <property type="match status" value="1"/>
</dbReference>
<dbReference type="PANTHER" id="PTHR45023">
    <property type="match status" value="1"/>
</dbReference>